<evidence type="ECO:0000313" key="2">
    <source>
        <dbReference type="Proteomes" id="UP001381693"/>
    </source>
</evidence>
<gene>
    <name evidence="1" type="ORF">SK128_015215</name>
</gene>
<dbReference type="EMBL" id="JAXCGZ010012323">
    <property type="protein sequence ID" value="KAK7073644.1"/>
    <property type="molecule type" value="Genomic_DNA"/>
</dbReference>
<organism evidence="1 2">
    <name type="scientific">Halocaridina rubra</name>
    <name type="common">Hawaiian red shrimp</name>
    <dbReference type="NCBI Taxonomy" id="373956"/>
    <lineage>
        <taxon>Eukaryota</taxon>
        <taxon>Metazoa</taxon>
        <taxon>Ecdysozoa</taxon>
        <taxon>Arthropoda</taxon>
        <taxon>Crustacea</taxon>
        <taxon>Multicrustacea</taxon>
        <taxon>Malacostraca</taxon>
        <taxon>Eumalacostraca</taxon>
        <taxon>Eucarida</taxon>
        <taxon>Decapoda</taxon>
        <taxon>Pleocyemata</taxon>
        <taxon>Caridea</taxon>
        <taxon>Atyoidea</taxon>
        <taxon>Atyidae</taxon>
        <taxon>Halocaridina</taxon>
    </lineage>
</organism>
<dbReference type="Proteomes" id="UP001381693">
    <property type="component" value="Unassembled WGS sequence"/>
</dbReference>
<proteinExistence type="predicted"/>
<keyword evidence="2" id="KW-1185">Reference proteome</keyword>
<protein>
    <submittedName>
        <fullName evidence="1">Uncharacterized protein</fullName>
    </submittedName>
</protein>
<feature type="non-terminal residue" evidence="1">
    <location>
        <position position="1"/>
    </location>
</feature>
<comment type="caution">
    <text evidence="1">The sequence shown here is derived from an EMBL/GenBank/DDBJ whole genome shotgun (WGS) entry which is preliminary data.</text>
</comment>
<reference evidence="1 2" key="1">
    <citation type="submission" date="2023-11" db="EMBL/GenBank/DDBJ databases">
        <title>Halocaridina rubra genome assembly.</title>
        <authorList>
            <person name="Smith C."/>
        </authorList>
    </citation>
    <scope>NUCLEOTIDE SEQUENCE [LARGE SCALE GENOMIC DNA]</scope>
    <source>
        <strain evidence="1">EP-1</strain>
        <tissue evidence="1">Whole</tissue>
    </source>
</reference>
<evidence type="ECO:0000313" key="1">
    <source>
        <dbReference type="EMBL" id="KAK7073644.1"/>
    </source>
</evidence>
<name>A0AAN9A495_HALRR</name>
<sequence length="285" mass="31876">VLALNGVFSSQPQILEEYTPQSDVPCEALPASTSSFYSVCGDDQWYPSYPKSQLMSSVCCHPTYHYPVWCESLSQQSLDGEPDNEDGSFRQFQMDRKIDTDTDQNDVINNEIEGSTKPISDESGISWITNALTFFGYSSIGDMIRDIDIFSLPGRIQAAMKTYNDEISMGQCYMEFTTYNVFKQDGVLTNLLRTRRDSQYPSAAEESSNEARQGSTIQDLLSPKKNMIDGLVGMLEGSPTTRQYADVLRQLVPFVMQMYASDDPTSALTTFMTQTVGPFLSQVLI</sequence>
<accession>A0AAN9A495</accession>
<dbReference type="AlphaFoldDB" id="A0AAN9A495"/>